<name>A0A2T3J7M4_9GAMM</name>
<comment type="similarity">
    <text evidence="1">Belongs to the antirestriction protein family.</text>
</comment>
<accession>A0A2T3J7M4</accession>
<gene>
    <name evidence="2" type="ORF">C9J12_25575</name>
</gene>
<dbReference type="InterPro" id="IPR004914">
    <property type="entry name" value="Antirestrict"/>
</dbReference>
<dbReference type="Proteomes" id="UP000240987">
    <property type="component" value="Unassembled WGS sequence"/>
</dbReference>
<evidence type="ECO:0000313" key="3">
    <source>
        <dbReference type="Proteomes" id="UP000240987"/>
    </source>
</evidence>
<dbReference type="Pfam" id="PF03230">
    <property type="entry name" value="Antirestrict"/>
    <property type="match status" value="1"/>
</dbReference>
<reference evidence="2 3" key="1">
    <citation type="submission" date="2018-01" db="EMBL/GenBank/DDBJ databases">
        <title>Whole genome sequencing of Histamine producing bacteria.</title>
        <authorList>
            <person name="Butler K."/>
        </authorList>
    </citation>
    <scope>NUCLEOTIDE SEQUENCE [LARGE SCALE GENOMIC DNA]</scope>
    <source>
        <strain evidence="2 3">JCM 12947</strain>
    </source>
</reference>
<dbReference type="EMBL" id="PYMJ01000042">
    <property type="protein sequence ID" value="PSU44771.1"/>
    <property type="molecule type" value="Genomic_DNA"/>
</dbReference>
<organism evidence="2 3">
    <name type="scientific">Photobacterium frigidiphilum</name>
    <dbReference type="NCBI Taxonomy" id="264736"/>
    <lineage>
        <taxon>Bacteria</taxon>
        <taxon>Pseudomonadati</taxon>
        <taxon>Pseudomonadota</taxon>
        <taxon>Gammaproteobacteria</taxon>
        <taxon>Vibrionales</taxon>
        <taxon>Vibrionaceae</taxon>
        <taxon>Photobacterium</taxon>
    </lineage>
</organism>
<dbReference type="InterPro" id="IPR042297">
    <property type="entry name" value="Antirestriction_sf"/>
</dbReference>
<proteinExistence type="inferred from homology"/>
<dbReference type="OrthoDB" id="1164967at2"/>
<dbReference type="AlphaFoldDB" id="A0A2T3J7M4"/>
<evidence type="ECO:0000313" key="2">
    <source>
        <dbReference type="EMBL" id="PSU44771.1"/>
    </source>
</evidence>
<keyword evidence="3" id="KW-1185">Reference proteome</keyword>
<evidence type="ECO:0000256" key="1">
    <source>
        <dbReference type="ARBA" id="ARBA00008618"/>
    </source>
</evidence>
<protein>
    <submittedName>
        <fullName evidence="2">Antirestriction protein</fullName>
    </submittedName>
</protein>
<dbReference type="Gene3D" id="3.30.70.3580">
    <property type="entry name" value="Antirestriction protein"/>
    <property type="match status" value="1"/>
</dbReference>
<dbReference type="RefSeq" id="WP_107245294.1">
    <property type="nucleotide sequence ID" value="NZ_PYMJ01000042.1"/>
</dbReference>
<sequence length="137" mass="15598">MITKIIVNDDKRLNFLPSIAQKYIHFEAAIYHYASKHIEDYAGGYWVFLELSNGGKFLHLQDNGPQRLYNTMNYFEGMVSSEAAGIAISAMVLADFGAIAYSAGDEAQAQRFYDFYYQLRDFALEHNEASEILAFLD</sequence>
<comment type="caution">
    <text evidence="2">The sequence shown here is derived from an EMBL/GenBank/DDBJ whole genome shotgun (WGS) entry which is preliminary data.</text>
</comment>